<feature type="domain" description="Putative restriction endonuclease" evidence="1">
    <location>
        <begin position="23"/>
        <end position="187"/>
    </location>
</feature>
<comment type="caution">
    <text evidence="2">The sequence shown here is derived from an EMBL/GenBank/DDBJ whole genome shotgun (WGS) entry which is preliminary data.</text>
</comment>
<organism evidence="2 3">
    <name type="scientific">Amazonocrinis nigriterrae CENA67</name>
    <dbReference type="NCBI Taxonomy" id="2794033"/>
    <lineage>
        <taxon>Bacteria</taxon>
        <taxon>Bacillati</taxon>
        <taxon>Cyanobacteriota</taxon>
        <taxon>Cyanophyceae</taxon>
        <taxon>Nostocales</taxon>
        <taxon>Nostocaceae</taxon>
        <taxon>Amazonocrinis</taxon>
        <taxon>Amazonocrinis nigriterrae</taxon>
    </lineage>
</organism>
<sequence>MSATPISLRLEPGQKVTLQPVSWEGFEEILADLGERRSSRIAYADGILEIMAPLPEHERSKVLLADLVKTLLKVQKRAWEPLGSTTFKRQDMIAGIEPDDCFYIQNYKVVIGKNRLDLTVDPPPDLALEIDLTSKTELDAYEALAVPELWIYKRNKLTINVLQQGKYVESQTSPTFPGIAVMEIIPQFMQRAKEVGVSQTLAEFEIFILQALSG</sequence>
<dbReference type="AlphaFoldDB" id="A0A8J7HSX7"/>
<dbReference type="Pfam" id="PF05685">
    <property type="entry name" value="Uma2"/>
    <property type="match status" value="1"/>
</dbReference>
<evidence type="ECO:0000313" key="3">
    <source>
        <dbReference type="Proteomes" id="UP000632766"/>
    </source>
</evidence>
<dbReference type="InterPro" id="IPR012296">
    <property type="entry name" value="Nuclease_put_TT1808"/>
</dbReference>
<dbReference type="PANTHER" id="PTHR47152">
    <property type="entry name" value="SLR2084 PROTEIN-RELATED"/>
    <property type="match status" value="1"/>
</dbReference>
<keyword evidence="2" id="KW-0255">Endonuclease</keyword>
<keyword evidence="2" id="KW-0540">Nuclease</keyword>
<proteinExistence type="predicted"/>
<keyword evidence="3" id="KW-1185">Reference proteome</keyword>
<dbReference type="GO" id="GO:0004519">
    <property type="term" value="F:endonuclease activity"/>
    <property type="evidence" value="ECO:0007669"/>
    <property type="project" value="UniProtKB-KW"/>
</dbReference>
<dbReference type="CDD" id="cd06260">
    <property type="entry name" value="DUF820-like"/>
    <property type="match status" value="1"/>
</dbReference>
<dbReference type="InterPro" id="IPR008538">
    <property type="entry name" value="Uma2"/>
</dbReference>
<keyword evidence="2" id="KW-0378">Hydrolase</keyword>
<dbReference type="Gene3D" id="3.90.1570.10">
    <property type="entry name" value="tt1808, chain A"/>
    <property type="match status" value="1"/>
</dbReference>
<dbReference type="PANTHER" id="PTHR47152:SF1">
    <property type="entry name" value="SLL1186 PROTEIN"/>
    <property type="match status" value="1"/>
</dbReference>
<evidence type="ECO:0000259" key="1">
    <source>
        <dbReference type="Pfam" id="PF05685"/>
    </source>
</evidence>
<evidence type="ECO:0000313" key="2">
    <source>
        <dbReference type="EMBL" id="MBH8563193.1"/>
    </source>
</evidence>
<gene>
    <name evidence="2" type="ORF">I8748_13530</name>
</gene>
<protein>
    <submittedName>
        <fullName evidence="2">Uma2 family endonuclease</fullName>
    </submittedName>
</protein>
<dbReference type="EMBL" id="JAECZC010000021">
    <property type="protein sequence ID" value="MBH8563193.1"/>
    <property type="molecule type" value="Genomic_DNA"/>
</dbReference>
<dbReference type="RefSeq" id="WP_198125083.1">
    <property type="nucleotide sequence ID" value="NZ_JAECZC010000021.1"/>
</dbReference>
<accession>A0A8J7HSX7</accession>
<reference evidence="2 3" key="1">
    <citation type="journal article" date="2021" name="Int. J. Syst. Evol. Microbiol.">
        <title>Amazonocrinis nigriterrae gen. nov., sp. nov., Atlanticothrix silvestris gen. nov., sp. nov. and Dendronalium phyllosphericum gen. nov., sp. nov., nostocacean cyanobacteria from Brazilian environments.</title>
        <authorList>
            <person name="Alvarenga D.O."/>
            <person name="Andreote A.P.D."/>
            <person name="Branco L.H.Z."/>
            <person name="Delbaje E."/>
            <person name="Cruz R.B."/>
            <person name="Varani A.M."/>
            <person name="Fiore M.F."/>
        </authorList>
    </citation>
    <scope>NUCLEOTIDE SEQUENCE [LARGE SCALE GENOMIC DNA]</scope>
    <source>
        <strain evidence="2 3">CENA67</strain>
    </source>
</reference>
<dbReference type="Proteomes" id="UP000632766">
    <property type="component" value="Unassembled WGS sequence"/>
</dbReference>
<name>A0A8J7HSX7_9NOST</name>